<proteinExistence type="predicted"/>
<accession>A0ABT9J6J0</accession>
<sequence>MKKFFIGLFIMILVFHTGKVYADERAVVGYIISDVWYHNIFLIADKKDSMAYHNFTVQIGDGGGHEQLYHFPSWYNSKFSPRLYYEDINGDELKDIIVVLISGAGTGISTKEIHVLNQVRDPYRRYEEVAVESINDAVKRLVKMKREGNEITISIDEKKYIVEYSQYGYYPPIDTPGVGSIEDYQPKDGILYGSTIVTIPGAQIGNLKVKYSWDGRIYKAESVTFIEK</sequence>
<reference evidence="1 2" key="1">
    <citation type="submission" date="2023-08" db="EMBL/GenBank/DDBJ databases">
        <authorList>
            <person name="Park J.-S."/>
        </authorList>
    </citation>
    <scope>NUCLEOTIDE SEQUENCE [LARGE SCALE GENOMIC DNA]</scope>
    <source>
        <strain evidence="1 2">2205SS18-9</strain>
    </source>
</reference>
<evidence type="ECO:0000313" key="1">
    <source>
        <dbReference type="EMBL" id="MDP5277241.1"/>
    </source>
</evidence>
<name>A0ABT9J6J0_9BACL</name>
<dbReference type="RefSeq" id="WP_305994541.1">
    <property type="nucleotide sequence ID" value="NZ_JAVAMP010000034.1"/>
</dbReference>
<keyword evidence="2" id="KW-1185">Reference proteome</keyword>
<dbReference type="EMBL" id="JAVAMP010000034">
    <property type="protein sequence ID" value="MDP5277241.1"/>
    <property type="molecule type" value="Genomic_DNA"/>
</dbReference>
<gene>
    <name evidence="1" type="ORF">Q5Y73_24465</name>
</gene>
<organism evidence="1 2">
    <name type="scientific">Chengkuizengella axinellae</name>
    <dbReference type="NCBI Taxonomy" id="3064388"/>
    <lineage>
        <taxon>Bacteria</taxon>
        <taxon>Bacillati</taxon>
        <taxon>Bacillota</taxon>
        <taxon>Bacilli</taxon>
        <taxon>Bacillales</taxon>
        <taxon>Paenibacillaceae</taxon>
        <taxon>Chengkuizengella</taxon>
    </lineage>
</organism>
<evidence type="ECO:0008006" key="3">
    <source>
        <dbReference type="Google" id="ProtNLM"/>
    </source>
</evidence>
<protein>
    <recommendedName>
        <fullName evidence="3">VCBS repeat-containing protein</fullName>
    </recommendedName>
</protein>
<dbReference type="Proteomes" id="UP001231941">
    <property type="component" value="Unassembled WGS sequence"/>
</dbReference>
<evidence type="ECO:0000313" key="2">
    <source>
        <dbReference type="Proteomes" id="UP001231941"/>
    </source>
</evidence>
<comment type="caution">
    <text evidence="1">The sequence shown here is derived from an EMBL/GenBank/DDBJ whole genome shotgun (WGS) entry which is preliminary data.</text>
</comment>